<dbReference type="Proteomes" id="UP001383192">
    <property type="component" value="Unassembled WGS sequence"/>
</dbReference>
<reference evidence="3 4" key="1">
    <citation type="submission" date="2024-01" db="EMBL/GenBank/DDBJ databases">
        <title>A draft genome for a cacao thread blight-causing isolate of Paramarasmius palmivorus.</title>
        <authorList>
            <person name="Baruah I.K."/>
            <person name="Bukari Y."/>
            <person name="Amoako-Attah I."/>
            <person name="Meinhardt L.W."/>
            <person name="Bailey B.A."/>
            <person name="Cohen S.P."/>
        </authorList>
    </citation>
    <scope>NUCLEOTIDE SEQUENCE [LARGE SCALE GENOMIC DNA]</scope>
    <source>
        <strain evidence="3 4">GH-12</strain>
    </source>
</reference>
<feature type="domain" description="BZIP" evidence="2">
    <location>
        <begin position="7"/>
        <end position="22"/>
    </location>
</feature>
<dbReference type="EMBL" id="JAYKXP010000220">
    <property type="protein sequence ID" value="KAK7018761.1"/>
    <property type="molecule type" value="Genomic_DNA"/>
</dbReference>
<evidence type="ECO:0000313" key="4">
    <source>
        <dbReference type="Proteomes" id="UP001383192"/>
    </source>
</evidence>
<comment type="caution">
    <text evidence="3">The sequence shown here is derived from an EMBL/GenBank/DDBJ whole genome shotgun (WGS) entry which is preliminary data.</text>
</comment>
<dbReference type="AlphaFoldDB" id="A0AAW0B0P4"/>
<sequence>MARSLEKRRASNRAASAKYRKRNLEEIRKRSRERMRRKRLEERERITSDSVLTSGELGLAAGSANDNHDETASYACPPKHRHHEGSAEPQGSVCPQDLPELCDHSRSARIPNLTQDILNPNSSRWEHTSLDSPSPLFVKSTSTISELAAAMRKYTPSSRRDVLESLFTRLCGPFDDN</sequence>
<proteinExistence type="predicted"/>
<organism evidence="3 4">
    <name type="scientific">Paramarasmius palmivorus</name>
    <dbReference type="NCBI Taxonomy" id="297713"/>
    <lineage>
        <taxon>Eukaryota</taxon>
        <taxon>Fungi</taxon>
        <taxon>Dikarya</taxon>
        <taxon>Basidiomycota</taxon>
        <taxon>Agaricomycotina</taxon>
        <taxon>Agaricomycetes</taxon>
        <taxon>Agaricomycetidae</taxon>
        <taxon>Agaricales</taxon>
        <taxon>Marasmiineae</taxon>
        <taxon>Marasmiaceae</taxon>
        <taxon>Paramarasmius</taxon>
    </lineage>
</organism>
<dbReference type="InterPro" id="IPR004827">
    <property type="entry name" value="bZIP"/>
</dbReference>
<accession>A0AAW0B0P4</accession>
<evidence type="ECO:0000259" key="2">
    <source>
        <dbReference type="PROSITE" id="PS00036"/>
    </source>
</evidence>
<dbReference type="PROSITE" id="PS00036">
    <property type="entry name" value="BZIP_BASIC"/>
    <property type="match status" value="1"/>
</dbReference>
<feature type="region of interest" description="Disordered" evidence="1">
    <location>
        <begin position="1"/>
        <end position="99"/>
    </location>
</feature>
<protein>
    <recommendedName>
        <fullName evidence="2">BZIP domain-containing protein</fullName>
    </recommendedName>
</protein>
<gene>
    <name evidence="3" type="ORF">VNI00_018251</name>
</gene>
<dbReference type="GO" id="GO:0003700">
    <property type="term" value="F:DNA-binding transcription factor activity"/>
    <property type="evidence" value="ECO:0007669"/>
    <property type="project" value="InterPro"/>
</dbReference>
<feature type="compositionally biased region" description="Basic residues" evidence="1">
    <location>
        <begin position="29"/>
        <end position="38"/>
    </location>
</feature>
<evidence type="ECO:0000313" key="3">
    <source>
        <dbReference type="EMBL" id="KAK7018761.1"/>
    </source>
</evidence>
<name>A0AAW0B0P4_9AGAR</name>
<evidence type="ECO:0000256" key="1">
    <source>
        <dbReference type="SAM" id="MobiDB-lite"/>
    </source>
</evidence>
<keyword evidence="4" id="KW-1185">Reference proteome</keyword>